<organism evidence="3 4">
    <name type="scientific">Caenorhabditis japonica</name>
    <dbReference type="NCBI Taxonomy" id="281687"/>
    <lineage>
        <taxon>Eukaryota</taxon>
        <taxon>Metazoa</taxon>
        <taxon>Ecdysozoa</taxon>
        <taxon>Nematoda</taxon>
        <taxon>Chromadorea</taxon>
        <taxon>Rhabditida</taxon>
        <taxon>Rhabditina</taxon>
        <taxon>Rhabditomorpha</taxon>
        <taxon>Rhabditoidea</taxon>
        <taxon>Rhabditidae</taxon>
        <taxon>Peloderinae</taxon>
        <taxon>Caenorhabditis</taxon>
    </lineage>
</organism>
<evidence type="ECO:0000313" key="3">
    <source>
        <dbReference type="EnsemblMetazoa" id="CJA09831b.1"/>
    </source>
</evidence>
<proteinExistence type="predicted"/>
<feature type="transmembrane region" description="Helical" evidence="1">
    <location>
        <begin position="203"/>
        <end position="223"/>
    </location>
</feature>
<protein>
    <recommendedName>
        <fullName evidence="5">SPK domain-containing protein</fullName>
    </recommendedName>
</protein>
<sequence>MLLLIFFASLSLGFSEIPRHYLPQRTFYDDFLDVLRASDNCNSWYNHIIARLHPRNHTAQHLIFEKGLLRMFLELRSDGLDDTSIESLLQVYCIGKSEVQKALNNVKPRNHLKFKFVDPEETETDLLSIARKKEQMHMKNFRVLRQVYTGNLRKQEEVEKVEKKVDPEAFKRLLQQLYDANVGQEEESSRFFKKIDRSDIKNFYRIAAYIVTVSIALSIFHLLRQYYRDEDEDDEDEDGDTNFRVALMQVAVLFCSLSCIFSMLNEENEYE</sequence>
<feature type="transmembrane region" description="Helical" evidence="1">
    <location>
        <begin position="243"/>
        <end position="264"/>
    </location>
</feature>
<dbReference type="AlphaFoldDB" id="A0A8R1HYK4"/>
<dbReference type="OMA" id="INARNHT"/>
<dbReference type="Proteomes" id="UP000005237">
    <property type="component" value="Unassembled WGS sequence"/>
</dbReference>
<keyword evidence="1" id="KW-0472">Membrane</keyword>
<feature type="signal peptide" evidence="2">
    <location>
        <begin position="1"/>
        <end position="15"/>
    </location>
</feature>
<dbReference type="EnsemblMetazoa" id="CJA09831b.1">
    <property type="protein sequence ID" value="CJA09831b.1"/>
    <property type="gene ID" value="WBGene00129035"/>
</dbReference>
<feature type="chain" id="PRO_5035754118" description="SPK domain-containing protein" evidence="2">
    <location>
        <begin position="16"/>
        <end position="271"/>
    </location>
</feature>
<name>A0A8R1HYK4_CAEJA</name>
<keyword evidence="1" id="KW-1133">Transmembrane helix</keyword>
<reference evidence="4" key="1">
    <citation type="submission" date="2010-08" db="EMBL/GenBank/DDBJ databases">
        <authorList>
            <consortium name="Caenorhabditis japonica Sequencing Consortium"/>
            <person name="Wilson R.K."/>
        </authorList>
    </citation>
    <scope>NUCLEOTIDE SEQUENCE [LARGE SCALE GENOMIC DNA]</scope>
    <source>
        <strain evidence="4">DF5081</strain>
    </source>
</reference>
<reference evidence="3" key="2">
    <citation type="submission" date="2022-06" db="UniProtKB">
        <authorList>
            <consortium name="EnsemblMetazoa"/>
        </authorList>
    </citation>
    <scope>IDENTIFICATION</scope>
    <source>
        <strain evidence="3">DF5081</strain>
    </source>
</reference>
<evidence type="ECO:0000313" key="4">
    <source>
        <dbReference type="Proteomes" id="UP000005237"/>
    </source>
</evidence>
<accession>A0A8R1HYK4</accession>
<evidence type="ECO:0000256" key="2">
    <source>
        <dbReference type="SAM" id="SignalP"/>
    </source>
</evidence>
<keyword evidence="4" id="KW-1185">Reference proteome</keyword>
<keyword evidence="1" id="KW-0812">Transmembrane</keyword>
<keyword evidence="2" id="KW-0732">Signal</keyword>
<evidence type="ECO:0008006" key="5">
    <source>
        <dbReference type="Google" id="ProtNLM"/>
    </source>
</evidence>
<evidence type="ECO:0000256" key="1">
    <source>
        <dbReference type="SAM" id="Phobius"/>
    </source>
</evidence>